<proteinExistence type="predicted"/>
<dbReference type="AlphaFoldDB" id="A0A9E9LX91"/>
<sequence>MKEVDLTEKIIRAHFDAPISVMFDQETGNLFIENDRRASPRIVIRAVFTPQAVQQLLSSLRQIEDALKMTEERIAETNFLDKTDIL</sequence>
<evidence type="ECO:0008006" key="3">
    <source>
        <dbReference type="Google" id="ProtNLM"/>
    </source>
</evidence>
<protein>
    <recommendedName>
        <fullName evidence="3">DUF3467 domain-containing protein</fullName>
    </recommendedName>
</protein>
<gene>
    <name evidence="1" type="ORF">NB640_07425</name>
</gene>
<dbReference type="Proteomes" id="UP001156215">
    <property type="component" value="Chromosome"/>
</dbReference>
<evidence type="ECO:0000313" key="2">
    <source>
        <dbReference type="Proteomes" id="UP001156215"/>
    </source>
</evidence>
<name>A0A9E9LX91_9BURK</name>
<dbReference type="EMBL" id="CP098242">
    <property type="protein sequence ID" value="WAW09114.1"/>
    <property type="molecule type" value="Genomic_DNA"/>
</dbReference>
<organism evidence="1 2">
    <name type="scientific">Oxalobacter vibrioformis</name>
    <dbReference type="NCBI Taxonomy" id="933080"/>
    <lineage>
        <taxon>Bacteria</taxon>
        <taxon>Pseudomonadati</taxon>
        <taxon>Pseudomonadota</taxon>
        <taxon>Betaproteobacteria</taxon>
        <taxon>Burkholderiales</taxon>
        <taxon>Oxalobacteraceae</taxon>
        <taxon>Oxalobacter</taxon>
    </lineage>
</organism>
<accession>A0A9E9LX91</accession>
<reference evidence="1" key="1">
    <citation type="journal article" date="2022" name="Front. Microbiol.">
        <title>New perspectives on an old grouping: The genomic and phenotypic variability of Oxalobacter formigenes and the implications for calcium oxalate stone prevention.</title>
        <authorList>
            <person name="Chmiel J.A."/>
            <person name="Carr C."/>
            <person name="Stuivenberg G.A."/>
            <person name="Venema R."/>
            <person name="Chanyi R.M."/>
            <person name="Al K.F."/>
            <person name="Giguere D."/>
            <person name="Say H."/>
            <person name="Akouris P.P."/>
            <person name="Dominguez Romero S.A."/>
            <person name="Kwong A."/>
            <person name="Tai V."/>
            <person name="Koval S.F."/>
            <person name="Razvi H."/>
            <person name="Bjazevic J."/>
            <person name="Burton J.P."/>
        </authorList>
    </citation>
    <scope>NUCLEOTIDE SEQUENCE</scope>
    <source>
        <strain evidence="1">WoOx3</strain>
    </source>
</reference>
<evidence type="ECO:0000313" key="1">
    <source>
        <dbReference type="EMBL" id="WAW09114.1"/>
    </source>
</evidence>
<dbReference type="KEGG" id="ovb:NB640_07425"/>
<keyword evidence="2" id="KW-1185">Reference proteome</keyword>
<dbReference type="RefSeq" id="WP_269308108.1">
    <property type="nucleotide sequence ID" value="NZ_CP098242.1"/>
</dbReference>